<protein>
    <submittedName>
        <fullName evidence="4">Transcriptional regulator, PucR family</fullName>
    </submittedName>
</protein>
<dbReference type="OrthoDB" id="3246591at2"/>
<evidence type="ECO:0000259" key="2">
    <source>
        <dbReference type="Pfam" id="PF13556"/>
    </source>
</evidence>
<gene>
    <name evidence="4" type="ordered locus">Intca_3027</name>
</gene>
<dbReference type="PANTHER" id="PTHR33744">
    <property type="entry name" value="CARBOHYDRATE DIACID REGULATOR"/>
    <property type="match status" value="1"/>
</dbReference>
<dbReference type="EMBL" id="CP002343">
    <property type="protein sequence ID" value="ADU49517.1"/>
    <property type="molecule type" value="Genomic_DNA"/>
</dbReference>
<evidence type="ECO:0000313" key="5">
    <source>
        <dbReference type="Proteomes" id="UP000008914"/>
    </source>
</evidence>
<keyword evidence="5" id="KW-1185">Reference proteome</keyword>
<dbReference type="AlphaFoldDB" id="E6SBI9"/>
<evidence type="ECO:0000313" key="4">
    <source>
        <dbReference type="EMBL" id="ADU49517.1"/>
    </source>
</evidence>
<dbReference type="PANTHER" id="PTHR33744:SF17">
    <property type="entry name" value="CONSERVED PROTEIN"/>
    <property type="match status" value="1"/>
</dbReference>
<evidence type="ECO:0000259" key="3">
    <source>
        <dbReference type="Pfam" id="PF17853"/>
    </source>
</evidence>
<dbReference type="Proteomes" id="UP000008914">
    <property type="component" value="Chromosome"/>
</dbReference>
<dbReference type="InterPro" id="IPR042070">
    <property type="entry name" value="PucR_C-HTH_sf"/>
</dbReference>
<dbReference type="InterPro" id="IPR051448">
    <property type="entry name" value="CdaR-like_regulators"/>
</dbReference>
<proteinExistence type="inferred from homology"/>
<dbReference type="InterPro" id="IPR025736">
    <property type="entry name" value="PucR_C-HTH_dom"/>
</dbReference>
<name>E6SBI9_INTC7</name>
<dbReference type="Gene3D" id="1.10.10.2840">
    <property type="entry name" value="PucR C-terminal helix-turn-helix domain"/>
    <property type="match status" value="1"/>
</dbReference>
<dbReference type="Pfam" id="PF13556">
    <property type="entry name" value="HTH_30"/>
    <property type="match status" value="1"/>
</dbReference>
<dbReference type="HOGENOM" id="CLU_017436_7_0_11"/>
<reference evidence="4 5" key="1">
    <citation type="journal article" date="2010" name="Stand. Genomic Sci.">
        <title>Complete genome sequence of Intrasporangium calvum type strain (7 KIP).</title>
        <authorList>
            <person name="Del Rio T.G."/>
            <person name="Chertkov O."/>
            <person name="Yasawong M."/>
            <person name="Lucas S."/>
            <person name="Deshpande S."/>
            <person name="Cheng J.F."/>
            <person name="Detter C."/>
            <person name="Tapia R."/>
            <person name="Han C."/>
            <person name="Goodwin L."/>
            <person name="Pitluck S."/>
            <person name="Liolios K."/>
            <person name="Ivanova N."/>
            <person name="Mavromatis K."/>
            <person name="Pati A."/>
            <person name="Chen A."/>
            <person name="Palaniappan K."/>
            <person name="Land M."/>
            <person name="Hauser L."/>
            <person name="Chang Y.J."/>
            <person name="Jeffries C.D."/>
            <person name="Rohde M."/>
            <person name="Pukall R."/>
            <person name="Sikorski J."/>
            <person name="Goker M."/>
            <person name="Woyke T."/>
            <person name="Bristow J."/>
            <person name="Eisen J.A."/>
            <person name="Markowitz V."/>
            <person name="Hugenholtz P."/>
            <person name="Kyrpides N.C."/>
            <person name="Klenk H.P."/>
            <person name="Lapidus A."/>
        </authorList>
    </citation>
    <scope>NUCLEOTIDE SEQUENCE [LARGE SCALE GENOMIC DNA]</scope>
    <source>
        <strain evidence="5">ATCC 23552 / DSM 43043 / JCM 3097 / NBRC 12989 / 7 KIP</strain>
    </source>
</reference>
<evidence type="ECO:0000256" key="1">
    <source>
        <dbReference type="ARBA" id="ARBA00006754"/>
    </source>
</evidence>
<feature type="domain" description="CdaR GGDEF-like" evidence="3">
    <location>
        <begin position="301"/>
        <end position="417"/>
    </location>
</feature>
<comment type="similarity">
    <text evidence="1">Belongs to the CdaR family.</text>
</comment>
<feature type="domain" description="PucR C-terminal helix-turn-helix" evidence="2">
    <location>
        <begin position="483"/>
        <end position="540"/>
    </location>
</feature>
<dbReference type="STRING" id="710696.Intca_3027"/>
<dbReference type="KEGG" id="ica:Intca_3027"/>
<organism evidence="4 5">
    <name type="scientific">Intrasporangium calvum (strain ATCC 23552 / DSM 43043 / JCM 3097 / NBRC 12989 / NCIMB 10167 / NRRL B-3866 / 7 KIP)</name>
    <dbReference type="NCBI Taxonomy" id="710696"/>
    <lineage>
        <taxon>Bacteria</taxon>
        <taxon>Bacillati</taxon>
        <taxon>Actinomycetota</taxon>
        <taxon>Actinomycetes</taxon>
        <taxon>Micrococcales</taxon>
        <taxon>Intrasporangiaceae</taxon>
        <taxon>Intrasporangium</taxon>
    </lineage>
</organism>
<dbReference type="InterPro" id="IPR041522">
    <property type="entry name" value="CdaR_GGDEF"/>
</dbReference>
<dbReference type="RefSeq" id="WP_013493829.1">
    <property type="nucleotide sequence ID" value="NC_014830.1"/>
</dbReference>
<dbReference type="eggNOG" id="COG2508">
    <property type="taxonomic scope" value="Bacteria"/>
</dbReference>
<accession>E6SBI9</accession>
<dbReference type="Pfam" id="PF17853">
    <property type="entry name" value="GGDEF_2"/>
    <property type="match status" value="1"/>
</dbReference>
<sequence length="542" mass="57816">MSRQAARAGALTMRQLLDALGEVMARPLDSDQPLDRVVTDVVIHDPLSPQALEEGDLVLAVGVAPDGNDAISLIDAAELAGAAGVAFRRAGGVPRLPGGSRAAVILVDPDLAWEQLISFGRGLVFSAAAGSASDDEQPSDLFSLANTIADLVVGSVVLYDVHHQVLAYSSLDGHVDALDEVRKGTILGRRTPDDWVDRFERDGVYDRRPGARVMRIEGYADLRTRLRVAVRAGDEVVGEISVAETTARLGPQTEAVLEQAARLAAPHLVRHRLERDLTRRARSSALQALLAGRGPLDVHRRELDLPLTSSYAVIGLALHPAAGPGTEAEIRRERSARLVGALTETQHPRAVTCRIGSTVYALLPHPPSSDRLRLLTRHVVARAAVSGVPVRGAVGRTVTSLGDVALSRAEVDQVLRVLSAADPEGGGEPDLSGTPLVAGVDDVWADIALVEVRDLLDEAGARRPSRPISVLLTHDADRGTAYVPTLTAYLDAFGDVRAAAKALALHPNSLRHRLRRLSQIAGLDLDDPVQRLVVALELRILL</sequence>